<dbReference type="AlphaFoldDB" id="A0A3L8SW92"/>
<feature type="compositionally biased region" description="Pro residues" evidence="1">
    <location>
        <begin position="1"/>
        <end position="12"/>
    </location>
</feature>
<dbReference type="EMBL" id="QUSF01000006">
    <property type="protein sequence ID" value="RLW08297.1"/>
    <property type="molecule type" value="Genomic_DNA"/>
</dbReference>
<feature type="non-terminal residue" evidence="2">
    <location>
        <position position="1"/>
    </location>
</feature>
<comment type="caution">
    <text evidence="2">The sequence shown here is derived from an EMBL/GenBank/DDBJ whole genome shotgun (WGS) entry which is preliminary data.</text>
</comment>
<protein>
    <submittedName>
        <fullName evidence="2">Uncharacterized protein</fullName>
    </submittedName>
</protein>
<keyword evidence="3" id="KW-1185">Reference proteome</keyword>
<feature type="compositionally biased region" description="Basic and acidic residues" evidence="1">
    <location>
        <begin position="81"/>
        <end position="91"/>
    </location>
</feature>
<evidence type="ECO:0000313" key="2">
    <source>
        <dbReference type="EMBL" id="RLW08297.1"/>
    </source>
</evidence>
<organism evidence="2 3">
    <name type="scientific">Chloebia gouldiae</name>
    <name type="common">Gouldian finch</name>
    <name type="synonym">Erythrura gouldiae</name>
    <dbReference type="NCBI Taxonomy" id="44316"/>
    <lineage>
        <taxon>Eukaryota</taxon>
        <taxon>Metazoa</taxon>
        <taxon>Chordata</taxon>
        <taxon>Craniata</taxon>
        <taxon>Vertebrata</taxon>
        <taxon>Euteleostomi</taxon>
        <taxon>Archelosauria</taxon>
        <taxon>Archosauria</taxon>
        <taxon>Dinosauria</taxon>
        <taxon>Saurischia</taxon>
        <taxon>Theropoda</taxon>
        <taxon>Coelurosauria</taxon>
        <taxon>Aves</taxon>
        <taxon>Neognathae</taxon>
        <taxon>Neoaves</taxon>
        <taxon>Telluraves</taxon>
        <taxon>Australaves</taxon>
        <taxon>Passeriformes</taxon>
        <taxon>Passeroidea</taxon>
        <taxon>Passeridae</taxon>
        <taxon>Chloebia</taxon>
    </lineage>
</organism>
<sequence length="364" mass="39524">PRAPLGPAPPESPQRGRRGAGPPFPPPPSGWRWRVADGERRGLRGSGAGTGTHRERTGNGNAPGTGTHRERERTGNAPGTEPERSRERERSGSGSGSRVWRGSPVVGGGRLRRSAWIRGEILSWDKSAPLPCGRGRWEDAQRFRIQLASFRDWTTSFPWNNPVHKFTVTFHSKLKHRNPEQTRKILRESEDQKEVGFAANLFKMSALFTLLPKLSVQPPRGALQSPLLSPLRRPRAAAPCPAHAPAGAAAGRSADTRYSCDMLRLTTGLVCGAQVLEVHGGHAQAEAATGTRALAHHGAEMREVYNYVCGRELGAPSRFCCTVPTGSALPWDTLDLLTPGLFAQIRLLPYSKRKAAGNICGADE</sequence>
<proteinExistence type="predicted"/>
<evidence type="ECO:0000256" key="1">
    <source>
        <dbReference type="SAM" id="MobiDB-lite"/>
    </source>
</evidence>
<accession>A0A3L8SW92</accession>
<feature type="region of interest" description="Disordered" evidence="1">
    <location>
        <begin position="1"/>
        <end position="105"/>
    </location>
</feature>
<reference evidence="2 3" key="1">
    <citation type="journal article" date="2018" name="Proc. R. Soc. B">
        <title>A non-coding region near Follistatin controls head colour polymorphism in the Gouldian finch.</title>
        <authorList>
            <person name="Toomey M.B."/>
            <person name="Marques C.I."/>
            <person name="Andrade P."/>
            <person name="Araujo P.M."/>
            <person name="Sabatino S."/>
            <person name="Gazda M.A."/>
            <person name="Afonso S."/>
            <person name="Lopes R.J."/>
            <person name="Corbo J.C."/>
            <person name="Carneiro M."/>
        </authorList>
    </citation>
    <scope>NUCLEOTIDE SEQUENCE [LARGE SCALE GENOMIC DNA]</scope>
    <source>
        <strain evidence="2">Red01</strain>
        <tissue evidence="2">Muscle</tissue>
    </source>
</reference>
<dbReference type="SUPFAM" id="SSF52255">
    <property type="entry name" value="N5-CAIR mutase (phosphoribosylaminoimidazole carboxylase, PurE)"/>
    <property type="match status" value="1"/>
</dbReference>
<evidence type="ECO:0000313" key="3">
    <source>
        <dbReference type="Proteomes" id="UP000276834"/>
    </source>
</evidence>
<dbReference type="Proteomes" id="UP000276834">
    <property type="component" value="Unassembled WGS sequence"/>
</dbReference>
<gene>
    <name evidence="2" type="ORF">DV515_00003223</name>
</gene>
<feature type="non-terminal residue" evidence="2">
    <location>
        <position position="364"/>
    </location>
</feature>
<name>A0A3L8SW92_CHLGU</name>